<accession>A0ABW0NPK9</accession>
<dbReference type="InterPro" id="IPR039298">
    <property type="entry name" value="ACOT13"/>
</dbReference>
<dbReference type="Proteomes" id="UP001596039">
    <property type="component" value="Unassembled WGS sequence"/>
</dbReference>
<dbReference type="EMBL" id="JBHSMG010000002">
    <property type="protein sequence ID" value="MFC5502501.1"/>
    <property type="molecule type" value="Genomic_DNA"/>
</dbReference>
<comment type="caution">
    <text evidence="4">The sequence shown here is derived from an EMBL/GenBank/DDBJ whole genome shotgun (WGS) entry which is preliminary data.</text>
</comment>
<keyword evidence="2 4" id="KW-0378">Hydrolase</keyword>
<organism evidence="4 5">
    <name type="scientific">Lysinimonas soli</name>
    <dbReference type="NCBI Taxonomy" id="1074233"/>
    <lineage>
        <taxon>Bacteria</taxon>
        <taxon>Bacillati</taxon>
        <taxon>Actinomycetota</taxon>
        <taxon>Actinomycetes</taxon>
        <taxon>Micrococcales</taxon>
        <taxon>Microbacteriaceae</taxon>
        <taxon>Lysinimonas</taxon>
    </lineage>
</organism>
<proteinExistence type="inferred from homology"/>
<reference evidence="5" key="1">
    <citation type="journal article" date="2019" name="Int. J. Syst. Evol. Microbiol.">
        <title>The Global Catalogue of Microorganisms (GCM) 10K type strain sequencing project: providing services to taxonomists for standard genome sequencing and annotation.</title>
        <authorList>
            <consortium name="The Broad Institute Genomics Platform"/>
            <consortium name="The Broad Institute Genome Sequencing Center for Infectious Disease"/>
            <person name="Wu L."/>
            <person name="Ma J."/>
        </authorList>
    </citation>
    <scope>NUCLEOTIDE SEQUENCE [LARGE SCALE GENOMIC DNA]</scope>
    <source>
        <strain evidence="5">CGMCC 4.6997</strain>
    </source>
</reference>
<dbReference type="Gene3D" id="3.10.129.10">
    <property type="entry name" value="Hotdog Thioesterase"/>
    <property type="match status" value="1"/>
</dbReference>
<dbReference type="CDD" id="cd03443">
    <property type="entry name" value="PaaI_thioesterase"/>
    <property type="match status" value="1"/>
</dbReference>
<dbReference type="PANTHER" id="PTHR21660">
    <property type="entry name" value="THIOESTERASE SUPERFAMILY MEMBER-RELATED"/>
    <property type="match status" value="1"/>
</dbReference>
<evidence type="ECO:0000256" key="2">
    <source>
        <dbReference type="ARBA" id="ARBA00022801"/>
    </source>
</evidence>
<sequence length="135" mass="13995">MSEFEPIGQEASFLGHVGGIESRRMADGVELRLKLASHHLNPNGTVHGGVILTLFDITLGLTVEQSLQGALDGHPITVQLSTSMIGAASAGETLIASAQVDASTRTTSFVSGRIRCGSRVIATASAVFRNPKPAG</sequence>
<keyword evidence="5" id="KW-1185">Reference proteome</keyword>
<comment type="similarity">
    <text evidence="1">Belongs to the thioesterase PaaI family.</text>
</comment>
<feature type="domain" description="Thioesterase" evidence="3">
    <location>
        <begin position="43"/>
        <end position="119"/>
    </location>
</feature>
<gene>
    <name evidence="4" type="ORF">ACFPJ4_09650</name>
</gene>
<dbReference type="EC" id="3.1.2.-" evidence="4"/>
<dbReference type="Pfam" id="PF03061">
    <property type="entry name" value="4HBT"/>
    <property type="match status" value="1"/>
</dbReference>
<evidence type="ECO:0000313" key="5">
    <source>
        <dbReference type="Proteomes" id="UP001596039"/>
    </source>
</evidence>
<name>A0ABW0NPK9_9MICO</name>
<evidence type="ECO:0000256" key="1">
    <source>
        <dbReference type="ARBA" id="ARBA00008324"/>
    </source>
</evidence>
<dbReference type="SUPFAM" id="SSF54637">
    <property type="entry name" value="Thioesterase/thiol ester dehydrase-isomerase"/>
    <property type="match status" value="1"/>
</dbReference>
<dbReference type="PANTHER" id="PTHR21660:SF1">
    <property type="entry name" value="ACYL-COENZYME A THIOESTERASE 13"/>
    <property type="match status" value="1"/>
</dbReference>
<evidence type="ECO:0000259" key="3">
    <source>
        <dbReference type="Pfam" id="PF03061"/>
    </source>
</evidence>
<dbReference type="InterPro" id="IPR006683">
    <property type="entry name" value="Thioestr_dom"/>
</dbReference>
<dbReference type="InterPro" id="IPR029069">
    <property type="entry name" value="HotDog_dom_sf"/>
</dbReference>
<protein>
    <submittedName>
        <fullName evidence="4">PaaI family thioesterase</fullName>
        <ecNumber evidence="4">3.1.2.-</ecNumber>
    </submittedName>
</protein>
<evidence type="ECO:0000313" key="4">
    <source>
        <dbReference type="EMBL" id="MFC5502501.1"/>
    </source>
</evidence>
<dbReference type="GO" id="GO:0016787">
    <property type="term" value="F:hydrolase activity"/>
    <property type="evidence" value="ECO:0007669"/>
    <property type="project" value="UniProtKB-KW"/>
</dbReference>
<dbReference type="RefSeq" id="WP_386740193.1">
    <property type="nucleotide sequence ID" value="NZ_JBHSMG010000002.1"/>
</dbReference>